<dbReference type="GO" id="GO:0061157">
    <property type="term" value="P:mRNA destabilization"/>
    <property type="evidence" value="ECO:0007669"/>
    <property type="project" value="TreeGrafter"/>
</dbReference>
<dbReference type="PANTHER" id="PTHR12357">
    <property type="entry name" value="YTH YT521-B HOMOLOGY DOMAIN-CONTAINING"/>
    <property type="match status" value="1"/>
</dbReference>
<organism evidence="3 4">
    <name type="scientific">Ceratopteris richardii</name>
    <name type="common">Triangle waterfern</name>
    <dbReference type="NCBI Taxonomy" id="49495"/>
    <lineage>
        <taxon>Eukaryota</taxon>
        <taxon>Viridiplantae</taxon>
        <taxon>Streptophyta</taxon>
        <taxon>Embryophyta</taxon>
        <taxon>Tracheophyta</taxon>
        <taxon>Polypodiopsida</taxon>
        <taxon>Polypodiidae</taxon>
        <taxon>Polypodiales</taxon>
        <taxon>Pteridineae</taxon>
        <taxon>Pteridaceae</taxon>
        <taxon>Parkerioideae</taxon>
        <taxon>Ceratopteris</taxon>
    </lineage>
</organism>
<name>A0A8T2Q4U6_CERRI</name>
<sequence length="657" mass="71996">MAVAVEQPMAQLCHKFETLKMDPHRNGGDKAEFPVNDQQLYHTFVGEALHSNGNVVSPDIIGEVAGSYCPSEDYSELTYVTAPNGYLPSHGSIYTGCPSPVLNNHGYIPYQMDGLQYYNQVVDFNYWNQSLYGSIPLGVYYPTQCSDGMLYGPQVYQYPVQQYYQQPALGQYMPASPAAPPGGMVLLEPQDSSVVLANGFSSYAGPMASVPSVSYVPSISCESPALPVAVPYPPSGNSSHPLRASAPAWIESARELKGGFIEQTVVETSSGPQASVVNGIYPPLKAAPTAVNGVLSRSNSSLSAAKVVNSIHPGSGPLTTARVYEANEGDCTENEKSQKRDLSFSAVTSNGHENSGQLKSYQVSQLSGLSAKDSCSYLPNGERYNCEDFVVKYDDAKHFIIKSYSEENVFRSIQYGVWASTPNGNKKLDDAYHDAQRRAAGKLHGCPVFLYFSVNGSRQFCGVAEMIGPVDYKRSMEFWEQHKWSGSFPLKWHFIKDVPNSQFRRIILQNNENKPVTNSRDTQEVFFQQGLEMLNIIKNYPARTSILDEFSFYNLHNKAAPDPKSQQQWSMQNFPKLSDSIARVRSGEFDPKNPSLSSAPMKVGDCGAKAITATKSTDGKVSSATSVAQETSTDKNRQRVDKVNIKLSGRNGTLVAS</sequence>
<evidence type="ECO:0000313" key="4">
    <source>
        <dbReference type="Proteomes" id="UP000825935"/>
    </source>
</evidence>
<comment type="caution">
    <text evidence="3">The sequence shown here is derived from an EMBL/GenBank/DDBJ whole genome shotgun (WGS) entry which is preliminary data.</text>
</comment>
<dbReference type="PANTHER" id="PTHR12357:SF89">
    <property type="entry name" value="YTH DOMAIN-CONTAINING FAMILY PROTEIN"/>
    <property type="match status" value="1"/>
</dbReference>
<dbReference type="InterPro" id="IPR045168">
    <property type="entry name" value="YTH_prot"/>
</dbReference>
<feature type="domain" description="YTH" evidence="2">
    <location>
        <begin position="396"/>
        <end position="537"/>
    </location>
</feature>
<dbReference type="AlphaFoldDB" id="A0A8T2Q4U6"/>
<dbReference type="InterPro" id="IPR007275">
    <property type="entry name" value="YTH_domain"/>
</dbReference>
<dbReference type="OMA" id="NHIPANG"/>
<protein>
    <recommendedName>
        <fullName evidence="2">YTH domain-containing protein</fullName>
    </recommendedName>
</protein>
<dbReference type="Gene3D" id="3.10.590.10">
    <property type="entry name" value="ph1033 like domains"/>
    <property type="match status" value="1"/>
</dbReference>
<dbReference type="Pfam" id="PF04146">
    <property type="entry name" value="YTH"/>
    <property type="match status" value="1"/>
</dbReference>
<dbReference type="EMBL" id="CM035443">
    <property type="protein sequence ID" value="KAH7278613.1"/>
    <property type="molecule type" value="Genomic_DNA"/>
</dbReference>
<evidence type="ECO:0000256" key="1">
    <source>
        <dbReference type="SAM" id="MobiDB-lite"/>
    </source>
</evidence>
<proteinExistence type="predicted"/>
<feature type="compositionally biased region" description="Polar residues" evidence="1">
    <location>
        <begin position="617"/>
        <end position="631"/>
    </location>
</feature>
<accession>A0A8T2Q4U6</accession>
<dbReference type="OrthoDB" id="306690at2759"/>
<keyword evidence="4" id="KW-1185">Reference proteome</keyword>
<dbReference type="CDD" id="cd21134">
    <property type="entry name" value="YTH"/>
    <property type="match status" value="1"/>
</dbReference>
<reference evidence="3" key="1">
    <citation type="submission" date="2021-08" db="EMBL/GenBank/DDBJ databases">
        <title>WGS assembly of Ceratopteris richardii.</title>
        <authorList>
            <person name="Marchant D.B."/>
            <person name="Chen G."/>
            <person name="Jenkins J."/>
            <person name="Shu S."/>
            <person name="Leebens-Mack J."/>
            <person name="Grimwood J."/>
            <person name="Schmutz J."/>
            <person name="Soltis P."/>
            <person name="Soltis D."/>
            <person name="Chen Z.-H."/>
        </authorList>
    </citation>
    <scope>NUCLEOTIDE SEQUENCE</scope>
    <source>
        <strain evidence="3">Whitten #5841</strain>
        <tissue evidence="3">Leaf</tissue>
    </source>
</reference>
<evidence type="ECO:0000259" key="2">
    <source>
        <dbReference type="PROSITE" id="PS50882"/>
    </source>
</evidence>
<dbReference type="GO" id="GO:0005737">
    <property type="term" value="C:cytoplasm"/>
    <property type="evidence" value="ECO:0007669"/>
    <property type="project" value="TreeGrafter"/>
</dbReference>
<feature type="region of interest" description="Disordered" evidence="1">
    <location>
        <begin position="617"/>
        <end position="637"/>
    </location>
</feature>
<dbReference type="PROSITE" id="PS50882">
    <property type="entry name" value="YTH"/>
    <property type="match status" value="1"/>
</dbReference>
<dbReference type="GO" id="GO:0003729">
    <property type="term" value="F:mRNA binding"/>
    <property type="evidence" value="ECO:0007669"/>
    <property type="project" value="TreeGrafter"/>
</dbReference>
<evidence type="ECO:0000313" key="3">
    <source>
        <dbReference type="EMBL" id="KAH7278613.1"/>
    </source>
</evidence>
<dbReference type="Proteomes" id="UP000825935">
    <property type="component" value="Chromosome 38"/>
</dbReference>
<gene>
    <name evidence="3" type="ORF">KP509_38G048900</name>
</gene>